<dbReference type="SUPFAM" id="SSF53383">
    <property type="entry name" value="PLP-dependent transferases"/>
    <property type="match status" value="1"/>
</dbReference>
<keyword evidence="6 16" id="KW-0032">Aminotransferase</keyword>
<comment type="similarity">
    <text evidence="3">Belongs to the class-V pyridoxal-phosphate-dependent aminotransferase family. SerC subfamily.</text>
</comment>
<dbReference type="OrthoDB" id="9772439at2"/>
<organism evidence="16 17">
    <name type="scientific">Caedimonas varicaedens</name>
    <dbReference type="NCBI Taxonomy" id="1629334"/>
    <lineage>
        <taxon>Bacteria</taxon>
        <taxon>Pseudomonadati</taxon>
        <taxon>Pseudomonadota</taxon>
        <taxon>Alphaproteobacteria</taxon>
        <taxon>Holosporales</taxon>
        <taxon>Caedimonadaceae</taxon>
        <taxon>Caedimonas</taxon>
    </lineage>
</organism>
<dbReference type="GO" id="GO:0004648">
    <property type="term" value="F:O-phospho-L-serine:2-oxoglutarate aminotransferase activity"/>
    <property type="evidence" value="ECO:0007669"/>
    <property type="project" value="UniProtKB-EC"/>
</dbReference>
<dbReference type="InterPro" id="IPR015421">
    <property type="entry name" value="PyrdxlP-dep_Trfase_major"/>
</dbReference>
<keyword evidence="9" id="KW-0663">Pyridoxal phosphate</keyword>
<evidence type="ECO:0000256" key="11">
    <source>
        <dbReference type="ARBA" id="ARBA00023299"/>
    </source>
</evidence>
<evidence type="ECO:0000256" key="9">
    <source>
        <dbReference type="ARBA" id="ARBA00022898"/>
    </source>
</evidence>
<evidence type="ECO:0000256" key="10">
    <source>
        <dbReference type="ARBA" id="ARBA00023096"/>
    </source>
</evidence>
<dbReference type="GO" id="GO:0004760">
    <property type="term" value="F:L-serine-pyruvate transaminase activity"/>
    <property type="evidence" value="ECO:0007669"/>
    <property type="project" value="TreeGrafter"/>
</dbReference>
<comment type="catalytic activity">
    <reaction evidence="14">
        <text>O-phospho-L-serine + 2-oxoglutarate = 3-phosphooxypyruvate + L-glutamate</text>
        <dbReference type="Rhea" id="RHEA:14329"/>
        <dbReference type="ChEBI" id="CHEBI:16810"/>
        <dbReference type="ChEBI" id="CHEBI:18110"/>
        <dbReference type="ChEBI" id="CHEBI:29985"/>
        <dbReference type="ChEBI" id="CHEBI:57524"/>
        <dbReference type="EC" id="2.6.1.52"/>
    </reaction>
</comment>
<evidence type="ECO:0000259" key="15">
    <source>
        <dbReference type="Pfam" id="PF00266"/>
    </source>
</evidence>
<sequence length="382" mass="42819">MPDSFRVKDKNSLKKPLCKPQNPCFGSGPCAKLPDWNLMALKEAVLGRSHRSLSGIKKIQVTLGYIREVLEIPSSHHIALLSGSATAAVECLLWNLLGVRPIGIVMGEFFSQRWASDIINELGLPQTHLYKDNTDLANIDFSQDVVFVWNGSTSGQCVPQESWIDPHRQGLTLCDATSAAFAMPLPWTELDATAFSWQKGLGGEAGIGLIVLGPRAIERLETYTPTWPIPYLYKLIHDRKLKKEIFEGLTLNTPSFLVLEDALYALKWAKQLGGIQGMYNRTLLNFSKIQAWVERTPWIDFLISVPSLRSPTTVCLKFVENSDWAWVQSFCQLLEKEGVGFDIKNHAATPPSIRVWAGPTMEADNLEALFPWLDWCYATLKQ</sequence>
<evidence type="ECO:0000256" key="1">
    <source>
        <dbReference type="ARBA" id="ARBA00001933"/>
    </source>
</evidence>
<evidence type="ECO:0000313" key="16">
    <source>
        <dbReference type="EMBL" id="GAO98686.1"/>
    </source>
</evidence>
<evidence type="ECO:0000256" key="3">
    <source>
        <dbReference type="ARBA" id="ARBA00006904"/>
    </source>
</evidence>
<evidence type="ECO:0000256" key="5">
    <source>
        <dbReference type="ARBA" id="ARBA00022490"/>
    </source>
</evidence>
<dbReference type="EC" id="2.6.1.52" evidence="4"/>
<comment type="pathway">
    <text evidence="2">Amino-acid biosynthesis; L-serine biosynthesis; L-serine from 3-phospho-D-glycerate: step 2/3.</text>
</comment>
<keyword evidence="17" id="KW-1185">Reference proteome</keyword>
<dbReference type="Pfam" id="PF00266">
    <property type="entry name" value="Aminotran_5"/>
    <property type="match status" value="1"/>
</dbReference>
<keyword evidence="11" id="KW-0718">Serine biosynthesis</keyword>
<reference evidence="16 17" key="1">
    <citation type="submission" date="2015-03" db="EMBL/GenBank/DDBJ databases">
        <title>Caedibacter varicaedens, whole genome shotgun sequence.</title>
        <authorList>
            <person name="Suzuki H."/>
            <person name="Dapper A.L."/>
            <person name="Gibson A.K."/>
            <person name="Jackson C."/>
            <person name="Lee H."/>
            <person name="Pejaver V.R."/>
            <person name="Doak T."/>
            <person name="Lynch M."/>
        </authorList>
    </citation>
    <scope>NUCLEOTIDE SEQUENCE [LARGE SCALE GENOMIC DNA]</scope>
</reference>
<dbReference type="Gene3D" id="3.40.640.10">
    <property type="entry name" value="Type I PLP-dependent aspartate aminotransferase-like (Major domain)"/>
    <property type="match status" value="1"/>
</dbReference>
<dbReference type="STRING" id="1629334.Cva_01350"/>
<evidence type="ECO:0000256" key="8">
    <source>
        <dbReference type="ARBA" id="ARBA00022679"/>
    </source>
</evidence>
<dbReference type="GO" id="GO:0019265">
    <property type="term" value="P:glycine biosynthetic process, by transamination of glyoxylate"/>
    <property type="evidence" value="ECO:0007669"/>
    <property type="project" value="TreeGrafter"/>
</dbReference>
<comment type="catalytic activity">
    <reaction evidence="13">
        <text>4-(phosphooxy)-L-threonine + 2-oxoglutarate = (R)-3-hydroxy-2-oxo-4-phosphooxybutanoate + L-glutamate</text>
        <dbReference type="Rhea" id="RHEA:16573"/>
        <dbReference type="ChEBI" id="CHEBI:16810"/>
        <dbReference type="ChEBI" id="CHEBI:29985"/>
        <dbReference type="ChEBI" id="CHEBI:58452"/>
        <dbReference type="ChEBI" id="CHEBI:58538"/>
        <dbReference type="EC" id="2.6.1.52"/>
    </reaction>
</comment>
<dbReference type="InterPro" id="IPR015424">
    <property type="entry name" value="PyrdxlP-dep_Trfase"/>
</dbReference>
<accession>A0A0K8MDS7</accession>
<dbReference type="GO" id="GO:0008453">
    <property type="term" value="F:alanine-glyoxylate transaminase activity"/>
    <property type="evidence" value="ECO:0007669"/>
    <property type="project" value="TreeGrafter"/>
</dbReference>
<dbReference type="InterPro" id="IPR015422">
    <property type="entry name" value="PyrdxlP-dep_Trfase_small"/>
</dbReference>
<dbReference type="AlphaFoldDB" id="A0A0K8MDS7"/>
<dbReference type="PIRSF" id="PIRSF000525">
    <property type="entry name" value="SerC"/>
    <property type="match status" value="1"/>
</dbReference>
<evidence type="ECO:0000256" key="2">
    <source>
        <dbReference type="ARBA" id="ARBA00005099"/>
    </source>
</evidence>
<dbReference type="Proteomes" id="UP000036771">
    <property type="component" value="Unassembled WGS sequence"/>
</dbReference>
<evidence type="ECO:0000313" key="17">
    <source>
        <dbReference type="Proteomes" id="UP000036771"/>
    </source>
</evidence>
<evidence type="ECO:0000256" key="14">
    <source>
        <dbReference type="ARBA" id="ARBA00049007"/>
    </source>
</evidence>
<dbReference type="EMBL" id="BBVC01000079">
    <property type="protein sequence ID" value="GAO98686.1"/>
    <property type="molecule type" value="Genomic_DNA"/>
</dbReference>
<dbReference type="PANTHER" id="PTHR21152">
    <property type="entry name" value="AMINOTRANSFERASE CLASS V"/>
    <property type="match status" value="1"/>
</dbReference>
<comment type="cofactor">
    <cofactor evidence="1">
        <name>pyridoxal 5'-phosphate</name>
        <dbReference type="ChEBI" id="CHEBI:597326"/>
    </cofactor>
</comment>
<evidence type="ECO:0000256" key="12">
    <source>
        <dbReference type="ARBA" id="ARBA00031421"/>
    </source>
</evidence>
<dbReference type="InterPro" id="IPR022278">
    <property type="entry name" value="Pser_aminoTfrase"/>
</dbReference>
<gene>
    <name evidence="16" type="primary">serC</name>
    <name evidence="16" type="ORF">Cva_01350</name>
</gene>
<keyword evidence="7" id="KW-0028">Amino-acid biosynthesis</keyword>
<feature type="domain" description="Aminotransferase class V" evidence="15">
    <location>
        <begin position="145"/>
        <end position="338"/>
    </location>
</feature>
<evidence type="ECO:0000256" key="6">
    <source>
        <dbReference type="ARBA" id="ARBA00022576"/>
    </source>
</evidence>
<dbReference type="PANTHER" id="PTHR21152:SF40">
    <property type="entry name" value="ALANINE--GLYOXYLATE AMINOTRANSFERASE"/>
    <property type="match status" value="1"/>
</dbReference>
<dbReference type="GO" id="GO:0008615">
    <property type="term" value="P:pyridoxine biosynthetic process"/>
    <property type="evidence" value="ECO:0007669"/>
    <property type="project" value="UniProtKB-KW"/>
</dbReference>
<dbReference type="UniPathway" id="UPA00135">
    <property type="reaction ID" value="UER00197"/>
</dbReference>
<evidence type="ECO:0000256" key="4">
    <source>
        <dbReference type="ARBA" id="ARBA00013030"/>
    </source>
</evidence>
<evidence type="ECO:0000256" key="7">
    <source>
        <dbReference type="ARBA" id="ARBA00022605"/>
    </source>
</evidence>
<keyword evidence="5" id="KW-0963">Cytoplasm</keyword>
<dbReference type="GO" id="GO:0006564">
    <property type="term" value="P:L-serine biosynthetic process"/>
    <property type="evidence" value="ECO:0007669"/>
    <property type="project" value="UniProtKB-KW"/>
</dbReference>
<evidence type="ECO:0000256" key="13">
    <source>
        <dbReference type="ARBA" id="ARBA00047630"/>
    </source>
</evidence>
<dbReference type="InterPro" id="IPR000192">
    <property type="entry name" value="Aminotrans_V_dom"/>
</dbReference>
<keyword evidence="10" id="KW-0664">Pyridoxine biosynthesis</keyword>
<protein>
    <recommendedName>
        <fullName evidence="4">phosphoserine transaminase</fullName>
        <ecNumber evidence="4">2.6.1.52</ecNumber>
    </recommendedName>
    <alternativeName>
        <fullName evidence="12">Phosphohydroxythreonine aminotransferase</fullName>
    </alternativeName>
</protein>
<dbReference type="Gene3D" id="3.90.1150.10">
    <property type="entry name" value="Aspartate Aminotransferase, domain 1"/>
    <property type="match status" value="1"/>
</dbReference>
<keyword evidence="8 16" id="KW-0808">Transferase</keyword>
<name>A0A0K8MDS7_9PROT</name>
<proteinExistence type="inferred from homology"/>
<comment type="caution">
    <text evidence="16">The sequence shown here is derived from an EMBL/GenBank/DDBJ whole genome shotgun (WGS) entry which is preliminary data.</text>
</comment>